<keyword evidence="3" id="KW-0808">Transferase</keyword>
<evidence type="ECO:0000256" key="1">
    <source>
        <dbReference type="ARBA" id="ARBA00004508"/>
    </source>
</evidence>
<dbReference type="Pfam" id="PF01040">
    <property type="entry name" value="UbiA"/>
    <property type="match status" value="1"/>
</dbReference>
<protein>
    <recommendedName>
        <fullName evidence="10">UbiA prenyltransferase family</fullName>
    </recommendedName>
</protein>
<name>A0AA36E7U6_LACSI</name>
<proteinExistence type="inferred from homology"/>
<organism evidence="8 9">
    <name type="scientific">Lactuca saligna</name>
    <name type="common">Willowleaf lettuce</name>
    <dbReference type="NCBI Taxonomy" id="75948"/>
    <lineage>
        <taxon>Eukaryota</taxon>
        <taxon>Viridiplantae</taxon>
        <taxon>Streptophyta</taxon>
        <taxon>Embryophyta</taxon>
        <taxon>Tracheophyta</taxon>
        <taxon>Spermatophyta</taxon>
        <taxon>Magnoliopsida</taxon>
        <taxon>eudicotyledons</taxon>
        <taxon>Gunneridae</taxon>
        <taxon>Pentapetalae</taxon>
        <taxon>asterids</taxon>
        <taxon>campanulids</taxon>
        <taxon>Asterales</taxon>
        <taxon>Asteraceae</taxon>
        <taxon>Cichorioideae</taxon>
        <taxon>Cichorieae</taxon>
        <taxon>Lactucinae</taxon>
        <taxon>Lactuca</taxon>
    </lineage>
</organism>
<feature type="transmembrane region" description="Helical" evidence="7">
    <location>
        <begin position="252"/>
        <end position="272"/>
    </location>
</feature>
<evidence type="ECO:0000256" key="5">
    <source>
        <dbReference type="ARBA" id="ARBA00022989"/>
    </source>
</evidence>
<dbReference type="GO" id="GO:0016765">
    <property type="term" value="F:transferase activity, transferring alkyl or aryl (other than methyl) groups"/>
    <property type="evidence" value="ECO:0007669"/>
    <property type="project" value="InterPro"/>
</dbReference>
<evidence type="ECO:0008006" key="10">
    <source>
        <dbReference type="Google" id="ProtNLM"/>
    </source>
</evidence>
<dbReference type="PANTHER" id="PTHR43009">
    <property type="entry name" value="HOMOGENTISATE SOLANESYLTRANSFERASE, CHLOROPLASTIC"/>
    <property type="match status" value="1"/>
</dbReference>
<evidence type="ECO:0000256" key="7">
    <source>
        <dbReference type="SAM" id="Phobius"/>
    </source>
</evidence>
<evidence type="ECO:0000256" key="2">
    <source>
        <dbReference type="ARBA" id="ARBA00005985"/>
    </source>
</evidence>
<dbReference type="InterPro" id="IPR044878">
    <property type="entry name" value="UbiA_sf"/>
</dbReference>
<evidence type="ECO:0000256" key="3">
    <source>
        <dbReference type="ARBA" id="ARBA00022679"/>
    </source>
</evidence>
<dbReference type="EMBL" id="OX465081">
    <property type="protein sequence ID" value="CAI9285462.1"/>
    <property type="molecule type" value="Genomic_DNA"/>
</dbReference>
<feature type="transmembrane region" description="Helical" evidence="7">
    <location>
        <begin position="300"/>
        <end position="320"/>
    </location>
</feature>
<dbReference type="AlphaFoldDB" id="A0AA36E7U6"/>
<dbReference type="InterPro" id="IPR000537">
    <property type="entry name" value="UbiA_prenyltransferase"/>
</dbReference>
<evidence type="ECO:0000313" key="9">
    <source>
        <dbReference type="Proteomes" id="UP001177003"/>
    </source>
</evidence>
<gene>
    <name evidence="8" type="ORF">LSALG_LOCUS24926</name>
</gene>
<keyword evidence="6 7" id="KW-0472">Membrane</keyword>
<dbReference type="PANTHER" id="PTHR43009:SF8">
    <property type="entry name" value="HOMOGENTISATE PHYTYLTRANSFERASE"/>
    <property type="match status" value="1"/>
</dbReference>
<feature type="transmembrane region" description="Helical" evidence="7">
    <location>
        <begin position="196"/>
        <end position="218"/>
    </location>
</feature>
<comment type="subcellular location">
    <subcellularLocation>
        <location evidence="1">Plastid</location>
        <location evidence="1">Chloroplast membrane</location>
        <topology evidence="1">Multi-pass membrane protein</topology>
    </subcellularLocation>
</comment>
<evidence type="ECO:0000313" key="8">
    <source>
        <dbReference type="EMBL" id="CAI9285462.1"/>
    </source>
</evidence>
<accession>A0AA36E7U6</accession>
<keyword evidence="5 7" id="KW-1133">Transmembrane helix</keyword>
<evidence type="ECO:0000256" key="6">
    <source>
        <dbReference type="ARBA" id="ARBA00023136"/>
    </source>
</evidence>
<reference evidence="8" key="1">
    <citation type="submission" date="2023-04" db="EMBL/GenBank/DDBJ databases">
        <authorList>
            <person name="Vijverberg K."/>
            <person name="Xiong W."/>
            <person name="Schranz E."/>
        </authorList>
    </citation>
    <scope>NUCLEOTIDE SEQUENCE</scope>
</reference>
<evidence type="ECO:0000256" key="4">
    <source>
        <dbReference type="ARBA" id="ARBA00022692"/>
    </source>
</evidence>
<keyword evidence="9" id="KW-1185">Reference proteome</keyword>
<comment type="similarity">
    <text evidence="2">Belongs to the UbiA prenyltransferase family.</text>
</comment>
<dbReference type="Proteomes" id="UP001177003">
    <property type="component" value="Chromosome 5"/>
</dbReference>
<feature type="transmembrane region" description="Helical" evidence="7">
    <location>
        <begin position="224"/>
        <end position="245"/>
    </location>
</feature>
<sequence>MPIEFALKPSSSSLQTPLVATAVGSGHGKVKVSKVQVWKSIRLRESNVTFERSNHVHGYKLNDSESANKYCSEFDRHQRRTKLKANASSEFSINPHNDSGVAPPQKDGKSLGATLDLIYRYSRAYTLKGTVLSIISISLLAVQKLSDFTPSFFLGVLQAIIGGCLANLYVVGINQLSDIDIDKVNKPYLPLASGELSVKTGILLTSLYAILGFCLGWSTKSWPLKLGLFLWYAFGTAYSVNLPLLRWKSIPALAAMCLWSVQGAIIPILFHLHAQDIPDVEGDKLNGINSVALQIGKKPVFWLCIWLLEMAYGVAILIGLSSTRFWIRSLMASPLKVPIVTANTFTGDPSPLKGRRCWFVANTLFVAANAYRCC</sequence>
<dbReference type="GO" id="GO:0031969">
    <property type="term" value="C:chloroplast membrane"/>
    <property type="evidence" value="ECO:0007669"/>
    <property type="project" value="UniProtKB-SubCell"/>
</dbReference>
<feature type="transmembrane region" description="Helical" evidence="7">
    <location>
        <begin position="152"/>
        <end position="176"/>
    </location>
</feature>
<keyword evidence="4 7" id="KW-0812">Transmembrane</keyword>
<dbReference type="Gene3D" id="1.10.357.140">
    <property type="entry name" value="UbiA prenyltransferase"/>
    <property type="match status" value="1"/>
</dbReference>